<dbReference type="Proteomes" id="UP000824264">
    <property type="component" value="Unassembled WGS sequence"/>
</dbReference>
<evidence type="ECO:0000259" key="7">
    <source>
        <dbReference type="PROSITE" id="PS51379"/>
    </source>
</evidence>
<keyword evidence="1" id="KW-0813">Transport</keyword>
<dbReference type="Gene3D" id="1.10.1060.10">
    <property type="entry name" value="Alpha-helical ferredoxin"/>
    <property type="match status" value="1"/>
</dbReference>
<keyword evidence="2" id="KW-0004">4Fe-4S</keyword>
<reference evidence="8" key="2">
    <citation type="submission" date="2021-04" db="EMBL/GenBank/DDBJ databases">
        <authorList>
            <person name="Gilroy R."/>
        </authorList>
    </citation>
    <scope>NUCLEOTIDE SEQUENCE</scope>
    <source>
        <strain evidence="8">ChiSxjej5B17-1746</strain>
    </source>
</reference>
<organism evidence="8 9">
    <name type="scientific">Candidatus Bilophila faecipullorum</name>
    <dbReference type="NCBI Taxonomy" id="2838482"/>
    <lineage>
        <taxon>Bacteria</taxon>
        <taxon>Pseudomonadati</taxon>
        <taxon>Thermodesulfobacteriota</taxon>
        <taxon>Desulfovibrionia</taxon>
        <taxon>Desulfovibrionales</taxon>
        <taxon>Desulfovibrionaceae</taxon>
        <taxon>Bilophila</taxon>
    </lineage>
</organism>
<evidence type="ECO:0000256" key="6">
    <source>
        <dbReference type="ARBA" id="ARBA00023014"/>
    </source>
</evidence>
<dbReference type="PROSITE" id="PS51379">
    <property type="entry name" value="4FE4S_FER_2"/>
    <property type="match status" value="1"/>
</dbReference>
<evidence type="ECO:0000256" key="3">
    <source>
        <dbReference type="ARBA" id="ARBA00022723"/>
    </source>
</evidence>
<evidence type="ECO:0000313" key="8">
    <source>
        <dbReference type="EMBL" id="HIW78333.1"/>
    </source>
</evidence>
<dbReference type="SUPFAM" id="SSF46548">
    <property type="entry name" value="alpha-helical ferredoxin"/>
    <property type="match status" value="1"/>
</dbReference>
<dbReference type="InterPro" id="IPR017896">
    <property type="entry name" value="4Fe4S_Fe-S-bd"/>
</dbReference>
<dbReference type="Pfam" id="PF13183">
    <property type="entry name" value="Fer4_8"/>
    <property type="match status" value="1"/>
</dbReference>
<dbReference type="PANTHER" id="PTHR43551:SF1">
    <property type="entry name" value="HETERODISULFIDE REDUCTASE"/>
    <property type="match status" value="1"/>
</dbReference>
<name>A0A9D1QYN1_9BACT</name>
<comment type="caution">
    <text evidence="8">The sequence shown here is derived from an EMBL/GenBank/DDBJ whole genome shotgun (WGS) entry which is preliminary data.</text>
</comment>
<accession>A0A9D1QYN1</accession>
<sequence>MGIEKRLIEDANLTRGMELATPERITKVIRDVLKGEVGARVKVYEQTCMRCGACAKACHFSLSHPDDPSYTPVAKLDKTIFKMVRESGKLNAEQMRGIAQIAFTECNMCRRCIHYCPVGVDIAYLMSLVRRICNKLELTPTFIQDTANSHSGTFNQMWVREDEWIDSLIWQEEEAREEFPGIRIPLDKEGADFMYSVIAPEPKFRTQLIYQAAAIFHQAGCDWTMPSRPGWDNSDMCMFTGDYEMMGRIKRAHFELAQKLRVKRIVMGECGHAFRSVYDQGNRWLGWKDSPVPVVHAIEFYWELINEGKIKITHQYEDPVTIHDPCNTVRGRGLADKLRDVVHFLCANVVEMTPNREHNFCCSAGGGIINCGPPFKSVRMEGNRVKADQLRNTGVHTVVAPCHNCHGGLEDIIKHHKLGMHTKFIGDLIYELMEKPEV</sequence>
<evidence type="ECO:0000256" key="2">
    <source>
        <dbReference type="ARBA" id="ARBA00022485"/>
    </source>
</evidence>
<evidence type="ECO:0000256" key="1">
    <source>
        <dbReference type="ARBA" id="ARBA00022448"/>
    </source>
</evidence>
<dbReference type="NCBIfam" id="NF045724">
    <property type="entry name" value="ferredox_TmcB"/>
    <property type="match status" value="1"/>
</dbReference>
<dbReference type="PANTHER" id="PTHR43551">
    <property type="entry name" value="FUMARATE REDUCTASE IRON-SULFUR SUBUNIT"/>
    <property type="match status" value="1"/>
</dbReference>
<dbReference type="EMBL" id="DXGI01000149">
    <property type="protein sequence ID" value="HIW78333.1"/>
    <property type="molecule type" value="Genomic_DNA"/>
</dbReference>
<feature type="domain" description="4Fe-4S ferredoxin-type" evidence="7">
    <location>
        <begin position="39"/>
        <end position="68"/>
    </location>
</feature>
<evidence type="ECO:0000313" key="9">
    <source>
        <dbReference type="Proteomes" id="UP000824264"/>
    </source>
</evidence>
<gene>
    <name evidence="8" type="ORF">H9874_04215</name>
</gene>
<dbReference type="GO" id="GO:0051539">
    <property type="term" value="F:4 iron, 4 sulfur cluster binding"/>
    <property type="evidence" value="ECO:0007669"/>
    <property type="project" value="UniProtKB-KW"/>
</dbReference>
<dbReference type="GO" id="GO:0016491">
    <property type="term" value="F:oxidoreductase activity"/>
    <property type="evidence" value="ECO:0007669"/>
    <property type="project" value="UniProtKB-ARBA"/>
</dbReference>
<keyword evidence="5" id="KW-0408">Iron</keyword>
<dbReference type="InterPro" id="IPR017900">
    <property type="entry name" value="4Fe4S_Fe_S_CS"/>
</dbReference>
<dbReference type="Pfam" id="PF02754">
    <property type="entry name" value="CCG"/>
    <property type="match status" value="1"/>
</dbReference>
<keyword evidence="6" id="KW-0411">Iron-sulfur</keyword>
<keyword evidence="3" id="KW-0479">Metal-binding</keyword>
<evidence type="ECO:0000256" key="5">
    <source>
        <dbReference type="ARBA" id="ARBA00023004"/>
    </source>
</evidence>
<dbReference type="PROSITE" id="PS00198">
    <property type="entry name" value="4FE4S_FER_1"/>
    <property type="match status" value="1"/>
</dbReference>
<dbReference type="InterPro" id="IPR004017">
    <property type="entry name" value="Cys_rich_dom"/>
</dbReference>
<protein>
    <submittedName>
        <fullName evidence="8">(Fe-S)-binding protein</fullName>
    </submittedName>
</protein>
<keyword evidence="4" id="KW-0249">Electron transport</keyword>
<evidence type="ECO:0000256" key="4">
    <source>
        <dbReference type="ARBA" id="ARBA00022982"/>
    </source>
</evidence>
<dbReference type="InterPro" id="IPR009051">
    <property type="entry name" value="Helical_ferredxn"/>
</dbReference>
<dbReference type="GO" id="GO:0046872">
    <property type="term" value="F:metal ion binding"/>
    <property type="evidence" value="ECO:0007669"/>
    <property type="project" value="UniProtKB-KW"/>
</dbReference>
<dbReference type="AlphaFoldDB" id="A0A9D1QYN1"/>
<reference evidence="8" key="1">
    <citation type="journal article" date="2021" name="PeerJ">
        <title>Extensive microbial diversity within the chicken gut microbiome revealed by metagenomics and culture.</title>
        <authorList>
            <person name="Gilroy R."/>
            <person name="Ravi A."/>
            <person name="Getino M."/>
            <person name="Pursley I."/>
            <person name="Horton D.L."/>
            <person name="Alikhan N.F."/>
            <person name="Baker D."/>
            <person name="Gharbi K."/>
            <person name="Hall N."/>
            <person name="Watson M."/>
            <person name="Adriaenssens E.M."/>
            <person name="Foster-Nyarko E."/>
            <person name="Jarju S."/>
            <person name="Secka A."/>
            <person name="Antonio M."/>
            <person name="Oren A."/>
            <person name="Chaudhuri R.R."/>
            <person name="La Ragione R."/>
            <person name="Hildebrand F."/>
            <person name="Pallen M.J."/>
        </authorList>
    </citation>
    <scope>NUCLEOTIDE SEQUENCE</scope>
    <source>
        <strain evidence="8">ChiSxjej5B17-1746</strain>
    </source>
</reference>
<proteinExistence type="predicted"/>